<gene>
    <name evidence="1" type="ORF">F8C76_11305</name>
</gene>
<dbReference type="AlphaFoldDB" id="A0A6I1DYN6"/>
<dbReference type="Proteomes" id="UP000429785">
    <property type="component" value="Unassembled WGS sequence"/>
</dbReference>
<name>A0A6I1DYN6_9FLAO</name>
<accession>A0A6I1DYN6</accession>
<organism evidence="1 2">
    <name type="scientific">Flagellimonas olearia</name>
    <dbReference type="NCBI Taxonomy" id="552546"/>
    <lineage>
        <taxon>Bacteria</taxon>
        <taxon>Pseudomonadati</taxon>
        <taxon>Bacteroidota</taxon>
        <taxon>Flavobacteriia</taxon>
        <taxon>Flavobacteriales</taxon>
        <taxon>Flavobacteriaceae</taxon>
        <taxon>Flagellimonas</taxon>
    </lineage>
</organism>
<proteinExistence type="predicted"/>
<evidence type="ECO:0000313" key="1">
    <source>
        <dbReference type="EMBL" id="KAB7528443.1"/>
    </source>
</evidence>
<dbReference type="OrthoDB" id="1415119at2"/>
<dbReference type="RefSeq" id="WP_152131815.1">
    <property type="nucleotide sequence ID" value="NZ_WELG01000002.1"/>
</dbReference>
<dbReference type="PROSITE" id="PS51257">
    <property type="entry name" value="PROKAR_LIPOPROTEIN"/>
    <property type="match status" value="1"/>
</dbReference>
<dbReference type="EMBL" id="WELG01000002">
    <property type="protein sequence ID" value="KAB7528443.1"/>
    <property type="molecule type" value="Genomic_DNA"/>
</dbReference>
<evidence type="ECO:0000313" key="2">
    <source>
        <dbReference type="Proteomes" id="UP000429785"/>
    </source>
</evidence>
<protein>
    <submittedName>
        <fullName evidence="1">Uncharacterized protein</fullName>
    </submittedName>
</protein>
<comment type="caution">
    <text evidence="1">The sequence shown here is derived from an EMBL/GenBank/DDBJ whole genome shotgun (WGS) entry which is preliminary data.</text>
</comment>
<reference evidence="1 2" key="1">
    <citation type="submission" date="2019-10" db="EMBL/GenBank/DDBJ databases">
        <title>Muricauda olearia CL-SS4 JCM15563 genome.</title>
        <authorList>
            <person name="Liu L."/>
        </authorList>
    </citation>
    <scope>NUCLEOTIDE SEQUENCE [LARGE SCALE GENOMIC DNA]</scope>
    <source>
        <strain evidence="1 2">CL-SS4</strain>
    </source>
</reference>
<sequence>MKSFSYACIIVLFLSYGCSNNSRKDISKSSFYWVPKEVDKNNLLNKEFFSEIHENNLGKYVFANETIERSWEDVDEFVTSYDMSKLDEEGLFCRLFVNQNAGPDKIYESFAKYPKSKKKLHLREDYYIDSILAESYYDDKPTDEQITWESKRHPIFQPEVIPKGDDLGAEMSLDQEKVIESLLKHQKYIDGKGDNEVLVGLKFYLVDGGSPGRKEEKKAYELASGQFLLTNIDEGLELVNKHIPKYGIPEPFMKNEKLEKEALKLMRNYARNQGWKEKYHKAIITGDYNVIRSFAGFKTGRTIIFALVGEWPDGRWTSQFFKTYQAYKGNDKYGPLRYDGTGKQRDVWGGALE</sequence>